<evidence type="ECO:0000313" key="3">
    <source>
        <dbReference type="Proteomes" id="UP000177723"/>
    </source>
</evidence>
<proteinExistence type="predicted"/>
<name>A0A1F5WPE4_9BACT</name>
<sequence length="245" mass="27059">MVGGAASTIENERFMALHGARVFGRRNSPLAKARKSAPEAVESVIRKLKEEIERGHARVTFIIVMSFGLLKDFGLDGMRVITRMAVESSTRGTAGVVGWGMYGLGWAVSKIPTPVTVGIGYGLQAVSYGVEYVGESMAISSGKAVDLTFMAISFMVSGAIFLLMWNKGWMMKPKLKYTWWGLGFFVDNLPKVSALPLTTISIGYTWMHVKRRSRAAEKKLANIEKLTQNEIEELDQDISILDRKS</sequence>
<keyword evidence="1" id="KW-0812">Transmembrane</keyword>
<reference evidence="2 3" key="1">
    <citation type="journal article" date="2016" name="Nat. Commun.">
        <title>Thousands of microbial genomes shed light on interconnected biogeochemical processes in an aquifer system.</title>
        <authorList>
            <person name="Anantharaman K."/>
            <person name="Brown C.T."/>
            <person name="Hug L.A."/>
            <person name="Sharon I."/>
            <person name="Castelle C.J."/>
            <person name="Probst A.J."/>
            <person name="Thomas B.C."/>
            <person name="Singh A."/>
            <person name="Wilkins M.J."/>
            <person name="Karaoz U."/>
            <person name="Brodie E.L."/>
            <person name="Williams K.H."/>
            <person name="Hubbard S.S."/>
            <person name="Banfield J.F."/>
        </authorList>
    </citation>
    <scope>NUCLEOTIDE SEQUENCE [LARGE SCALE GENOMIC DNA]</scope>
</reference>
<gene>
    <name evidence="2" type="ORF">A3F23_00905</name>
</gene>
<comment type="caution">
    <text evidence="2">The sequence shown here is derived from an EMBL/GenBank/DDBJ whole genome shotgun (WGS) entry which is preliminary data.</text>
</comment>
<organism evidence="2 3">
    <name type="scientific">Candidatus Giovannonibacteria bacterium RIFCSPHIGHO2_12_FULL_43_15</name>
    <dbReference type="NCBI Taxonomy" id="1798341"/>
    <lineage>
        <taxon>Bacteria</taxon>
        <taxon>Candidatus Giovannoniibacteriota</taxon>
    </lineage>
</organism>
<keyword evidence="1" id="KW-1133">Transmembrane helix</keyword>
<accession>A0A1F5WPE4</accession>
<keyword evidence="1" id="KW-0472">Membrane</keyword>
<protein>
    <submittedName>
        <fullName evidence="2">Uncharacterized protein</fullName>
    </submittedName>
</protein>
<evidence type="ECO:0000313" key="2">
    <source>
        <dbReference type="EMBL" id="OGF77519.1"/>
    </source>
</evidence>
<dbReference type="EMBL" id="MFHT01000017">
    <property type="protein sequence ID" value="OGF77519.1"/>
    <property type="molecule type" value="Genomic_DNA"/>
</dbReference>
<evidence type="ECO:0000256" key="1">
    <source>
        <dbReference type="SAM" id="Phobius"/>
    </source>
</evidence>
<dbReference type="Proteomes" id="UP000177723">
    <property type="component" value="Unassembled WGS sequence"/>
</dbReference>
<dbReference type="AlphaFoldDB" id="A0A1F5WPE4"/>
<feature type="transmembrane region" description="Helical" evidence="1">
    <location>
        <begin position="147"/>
        <end position="165"/>
    </location>
</feature>